<keyword evidence="2" id="KW-0645">Protease</keyword>
<dbReference type="InterPro" id="IPR035068">
    <property type="entry name" value="TldD/PmbA_N"/>
</dbReference>
<dbReference type="Gene3D" id="3.30.2290.10">
    <property type="entry name" value="PmbA/TldD superfamily"/>
    <property type="match status" value="1"/>
</dbReference>
<evidence type="ECO:0000256" key="4">
    <source>
        <dbReference type="ARBA" id="ARBA00023049"/>
    </source>
</evidence>
<evidence type="ECO:0000256" key="1">
    <source>
        <dbReference type="ARBA" id="ARBA00005836"/>
    </source>
</evidence>
<evidence type="ECO:0000259" key="7">
    <source>
        <dbReference type="Pfam" id="PF19290"/>
    </source>
</evidence>
<reference evidence="8 9" key="1">
    <citation type="submission" date="2018-10" db="EMBL/GenBank/DDBJ databases">
        <title>An updated phylogeny of the Alphaproteobacteria reveals that the parasitic Rickettsiales and Holosporales have independent origins.</title>
        <authorList>
            <person name="Munoz-Gomez S.A."/>
            <person name="Hess S."/>
            <person name="Burger G."/>
            <person name="Lang B.F."/>
            <person name="Susko E."/>
            <person name="Slamovits C.H."/>
            <person name="Roger A.J."/>
        </authorList>
    </citation>
    <scope>NUCLEOTIDE SEQUENCE [LARGE SCALE GENOMIC DNA]</scope>
    <source>
        <strain evidence="8">HOLO01</strain>
    </source>
</reference>
<dbReference type="Pfam" id="PF19290">
    <property type="entry name" value="PmbA_TldD_2nd"/>
    <property type="match status" value="1"/>
</dbReference>
<dbReference type="Pfam" id="PF19289">
    <property type="entry name" value="PmbA_TldD_3rd"/>
    <property type="match status" value="1"/>
</dbReference>
<dbReference type="AlphaFoldDB" id="A0A4V2DZR0"/>
<evidence type="ECO:0000256" key="3">
    <source>
        <dbReference type="ARBA" id="ARBA00022801"/>
    </source>
</evidence>
<dbReference type="InterPro" id="IPR051463">
    <property type="entry name" value="Peptidase_U62_metallo"/>
</dbReference>
<keyword evidence="9" id="KW-1185">Reference proteome</keyword>
<dbReference type="GO" id="GO:0008237">
    <property type="term" value="F:metallopeptidase activity"/>
    <property type="evidence" value="ECO:0007669"/>
    <property type="project" value="UniProtKB-KW"/>
</dbReference>
<evidence type="ECO:0000259" key="5">
    <source>
        <dbReference type="Pfam" id="PF01523"/>
    </source>
</evidence>
<feature type="domain" description="Metalloprotease TldD/E C-terminal" evidence="6">
    <location>
        <begin position="223"/>
        <end position="466"/>
    </location>
</feature>
<keyword evidence="4" id="KW-0482">Metalloprotease</keyword>
<evidence type="ECO:0000256" key="2">
    <source>
        <dbReference type="ARBA" id="ARBA00022670"/>
    </source>
</evidence>
<dbReference type="RefSeq" id="WP_130154176.1">
    <property type="nucleotide sequence ID" value="NZ_SCFB01000006.1"/>
</dbReference>
<accession>A0A4V2DZR0</accession>
<protein>
    <submittedName>
        <fullName evidence="8">TldD/PmbA family protein</fullName>
    </submittedName>
</protein>
<feature type="domain" description="Metalloprotease TldD/E N-terminal" evidence="5">
    <location>
        <begin position="19"/>
        <end position="81"/>
    </location>
</feature>
<dbReference type="GO" id="GO:0006508">
    <property type="term" value="P:proteolysis"/>
    <property type="evidence" value="ECO:0007669"/>
    <property type="project" value="UniProtKB-KW"/>
</dbReference>
<dbReference type="EMBL" id="SCFB01000006">
    <property type="protein sequence ID" value="RZI45927.1"/>
    <property type="molecule type" value="Genomic_DNA"/>
</dbReference>
<sequence>MNLSAFVNNVDLDVDWLGVREVRHESTVFGARDGKTDRYTHCVDQGWMVEVLVNGQFAAVATNTAHPDALKEAALKAKRIAEQATRHNLYAFDTSVRPPSQGTYMSSPSSVPGLKDLSDLLIQSSHDLKVDDCIISTMATGVVERIQTQLVSTSGAVIEQNINRFGLSLSATAQIDNEIQTRTNGGIFSQNADGLFDADYLKNQAWQIGSEAVELVKGEECPTGTFDVILTPDQLYLQIHESIGHPLELDRILGDERNYAGWSFVKPEDFGQLQYGSPLLNITFDPSLNGELASYAFDDLGNPAEQRYLIKDGLLVGGLGSLESQQRLNVPGVASARASSWNRLPIDRMANLNMEPGNTSIEDMIAQIDDGILMMTNKSWSIDDYRRKFQFGCEYGRRIQKGRLTHVVKNPNYRGITLPFWHKLKAVGDQNSFKVWGSLFCGKGEPNQLVAVGHATPACWFEGIDVFGGG</sequence>
<organism evidence="8 9">
    <name type="scientific">Candidatus Finniella inopinata</name>
    <dbReference type="NCBI Taxonomy" id="1696036"/>
    <lineage>
        <taxon>Bacteria</taxon>
        <taxon>Pseudomonadati</taxon>
        <taxon>Pseudomonadota</taxon>
        <taxon>Alphaproteobacteria</taxon>
        <taxon>Holosporales</taxon>
        <taxon>Candidatus Paracaedibacteraceae</taxon>
        <taxon>Candidatus Finniella</taxon>
    </lineage>
</organism>
<dbReference type="InterPro" id="IPR045570">
    <property type="entry name" value="Metalloprtase-TldD/E_cen_dom"/>
</dbReference>
<dbReference type="InterPro" id="IPR002510">
    <property type="entry name" value="Metalloprtase-TldD/E_N"/>
</dbReference>
<dbReference type="PANTHER" id="PTHR30624">
    <property type="entry name" value="UNCHARACTERIZED PROTEIN TLDD AND PMBA"/>
    <property type="match status" value="1"/>
</dbReference>
<dbReference type="PANTHER" id="PTHR30624:SF10">
    <property type="entry name" value="CONSERVED PROTEIN"/>
    <property type="match status" value="1"/>
</dbReference>
<gene>
    <name evidence="8" type="ORF">EQU50_05710</name>
</gene>
<comment type="caution">
    <text evidence="8">The sequence shown here is derived from an EMBL/GenBank/DDBJ whole genome shotgun (WGS) entry which is preliminary data.</text>
</comment>
<evidence type="ECO:0000313" key="8">
    <source>
        <dbReference type="EMBL" id="RZI45927.1"/>
    </source>
</evidence>
<dbReference type="SUPFAM" id="SSF111283">
    <property type="entry name" value="Putative modulator of DNA gyrase, PmbA/TldD"/>
    <property type="match status" value="1"/>
</dbReference>
<evidence type="ECO:0000313" key="9">
    <source>
        <dbReference type="Proteomes" id="UP000293550"/>
    </source>
</evidence>
<dbReference type="Pfam" id="PF01523">
    <property type="entry name" value="PmbA_TldD_1st"/>
    <property type="match status" value="1"/>
</dbReference>
<evidence type="ECO:0000259" key="6">
    <source>
        <dbReference type="Pfam" id="PF19289"/>
    </source>
</evidence>
<comment type="similarity">
    <text evidence="1">Belongs to the peptidase U62 family.</text>
</comment>
<dbReference type="InterPro" id="IPR036059">
    <property type="entry name" value="TldD/PmbA_sf"/>
</dbReference>
<dbReference type="OrthoDB" id="9803213at2"/>
<name>A0A4V2DZR0_9PROT</name>
<proteinExistence type="inferred from homology"/>
<feature type="domain" description="Metalloprotease TldD/E central" evidence="7">
    <location>
        <begin position="129"/>
        <end position="216"/>
    </location>
</feature>
<dbReference type="Proteomes" id="UP000293550">
    <property type="component" value="Unassembled WGS sequence"/>
</dbReference>
<keyword evidence="3" id="KW-0378">Hydrolase</keyword>
<dbReference type="InterPro" id="IPR045569">
    <property type="entry name" value="Metalloprtase-TldD/E_C"/>
</dbReference>
<dbReference type="GO" id="GO:0005829">
    <property type="term" value="C:cytosol"/>
    <property type="evidence" value="ECO:0007669"/>
    <property type="project" value="TreeGrafter"/>
</dbReference>